<dbReference type="AlphaFoldDB" id="A0AAP0ZP32"/>
<evidence type="ECO:0000313" key="1">
    <source>
        <dbReference type="EMBL" id="KOR49458.1"/>
    </source>
</evidence>
<dbReference type="Gene3D" id="3.40.190.10">
    <property type="entry name" value="Periplasmic binding protein-like II"/>
    <property type="match status" value="1"/>
</dbReference>
<name>A0AAP0ZP32_9XANT</name>
<evidence type="ECO:0000313" key="2">
    <source>
        <dbReference type="Proteomes" id="UP000036790"/>
    </source>
</evidence>
<comment type="caution">
    <text evidence="1">The sequence shown here is derived from an EMBL/GenBank/DDBJ whole genome shotgun (WGS) entry which is preliminary data.</text>
</comment>
<reference evidence="1 2" key="2">
    <citation type="submission" date="2015-09" db="EMBL/GenBank/DDBJ databases">
        <title>Draft genome sequence of Xanthomonas oryzae pv. USA str. X11-5A.</title>
        <authorList>
            <person name="Knight B.M."/>
            <person name="Roberts D.P."/>
            <person name="Lin D."/>
            <person name="Hari K."/>
            <person name="Fletcher J."/>
            <person name="Melcher U."/>
            <person name="Blagden T."/>
            <person name="Winegar R.A."/>
        </authorList>
    </citation>
    <scope>NUCLEOTIDE SEQUENCE [LARGE SCALE GENOMIC DNA]</scope>
    <source>
        <strain evidence="1 2">X11-5A</strain>
    </source>
</reference>
<sequence length="62" mass="6764">MAEVQGSGKRVIRSGALWPGHPEKVLACPREFAELQPELSECLTVCVLEACRWLDASPGNRA</sequence>
<proteinExistence type="predicted"/>
<dbReference type="GO" id="GO:0005524">
    <property type="term" value="F:ATP binding"/>
    <property type="evidence" value="ECO:0007669"/>
    <property type="project" value="UniProtKB-KW"/>
</dbReference>
<accession>A0AAP0ZP32</accession>
<keyword evidence="1" id="KW-0067">ATP-binding</keyword>
<reference evidence="1 2" key="1">
    <citation type="submission" date="2015-07" db="EMBL/GenBank/DDBJ databases">
        <authorList>
            <consortium name="Consortium for Microbial Forensics and Genomics (microFORGE)"/>
            <person name="Knight B.M."/>
            <person name="Roberts D.P."/>
            <person name="Lin D."/>
            <person name="Hari K."/>
            <person name="Fletcher J."/>
            <person name="Melcher U."/>
            <person name="Blagden T."/>
            <person name="Winegar R.A."/>
        </authorList>
    </citation>
    <scope>NUCLEOTIDE SEQUENCE [LARGE SCALE GENOMIC DNA]</scope>
    <source>
        <strain evidence="1 2">X11-5A</strain>
    </source>
</reference>
<protein>
    <submittedName>
        <fullName evidence="1">Nitrate transport ATP-binding protein</fullName>
    </submittedName>
</protein>
<gene>
    <name evidence="1" type="ORF">ADT25_01485</name>
</gene>
<dbReference type="Proteomes" id="UP000036790">
    <property type="component" value="Unassembled WGS sequence"/>
</dbReference>
<dbReference type="Pfam" id="PF13379">
    <property type="entry name" value="NMT1_2"/>
    <property type="match status" value="1"/>
</dbReference>
<organism evidence="1 2">
    <name type="scientific">Xanthomonas oryzae</name>
    <dbReference type="NCBI Taxonomy" id="347"/>
    <lineage>
        <taxon>Bacteria</taxon>
        <taxon>Pseudomonadati</taxon>
        <taxon>Pseudomonadota</taxon>
        <taxon>Gammaproteobacteria</taxon>
        <taxon>Lysobacterales</taxon>
        <taxon>Lysobacteraceae</taxon>
        <taxon>Xanthomonas</taxon>
    </lineage>
</organism>
<keyword evidence="1" id="KW-0547">Nucleotide-binding</keyword>
<dbReference type="EMBL" id="LHUJ01000027">
    <property type="protein sequence ID" value="KOR49458.1"/>
    <property type="molecule type" value="Genomic_DNA"/>
</dbReference>